<evidence type="ECO:0000313" key="2">
    <source>
        <dbReference type="Proteomes" id="UP000275408"/>
    </source>
</evidence>
<sequence length="92" mass="10790">MQNADSLEVFLPYFELVKPSAFGNFRSTVTFKRTPSQPKVNPLPYLVEFESREQRRPRKRQIYVEAAVDGPHFVYTGKKLTAQMKFFTYIPL</sequence>
<feature type="non-terminal residue" evidence="1">
    <location>
        <position position="92"/>
    </location>
</feature>
<organism evidence="1 2">
    <name type="scientific">Pocillopora damicornis</name>
    <name type="common">Cauliflower coral</name>
    <name type="synonym">Millepora damicornis</name>
    <dbReference type="NCBI Taxonomy" id="46731"/>
    <lineage>
        <taxon>Eukaryota</taxon>
        <taxon>Metazoa</taxon>
        <taxon>Cnidaria</taxon>
        <taxon>Anthozoa</taxon>
        <taxon>Hexacorallia</taxon>
        <taxon>Scleractinia</taxon>
        <taxon>Astrocoeniina</taxon>
        <taxon>Pocilloporidae</taxon>
        <taxon>Pocillopora</taxon>
    </lineage>
</organism>
<protein>
    <submittedName>
        <fullName evidence="1">Uncharacterized protein</fullName>
    </submittedName>
</protein>
<accession>A0A3M6UBW1</accession>
<dbReference type="EMBL" id="RCHS01001843">
    <property type="protein sequence ID" value="RMX51046.1"/>
    <property type="molecule type" value="Genomic_DNA"/>
</dbReference>
<proteinExistence type="predicted"/>
<dbReference type="AlphaFoldDB" id="A0A3M6UBW1"/>
<gene>
    <name evidence="1" type="ORF">pdam_00025856</name>
</gene>
<comment type="caution">
    <text evidence="1">The sequence shown here is derived from an EMBL/GenBank/DDBJ whole genome shotgun (WGS) entry which is preliminary data.</text>
</comment>
<name>A0A3M6UBW1_POCDA</name>
<keyword evidence="2" id="KW-1185">Reference proteome</keyword>
<evidence type="ECO:0000313" key="1">
    <source>
        <dbReference type="EMBL" id="RMX51046.1"/>
    </source>
</evidence>
<reference evidence="1 2" key="1">
    <citation type="journal article" date="2018" name="Sci. Rep.">
        <title>Comparative analysis of the Pocillopora damicornis genome highlights role of immune system in coral evolution.</title>
        <authorList>
            <person name="Cunning R."/>
            <person name="Bay R.A."/>
            <person name="Gillette P."/>
            <person name="Baker A.C."/>
            <person name="Traylor-Knowles N."/>
        </authorList>
    </citation>
    <scope>NUCLEOTIDE SEQUENCE [LARGE SCALE GENOMIC DNA]</scope>
    <source>
        <strain evidence="1">RSMAS</strain>
        <tissue evidence="1">Whole animal</tissue>
    </source>
</reference>
<dbReference type="Proteomes" id="UP000275408">
    <property type="component" value="Unassembled WGS sequence"/>
</dbReference>